<comment type="caution">
    <text evidence="3">The sequence shown here is derived from an EMBL/GenBank/DDBJ whole genome shotgun (WGS) entry which is preliminary data.</text>
</comment>
<feature type="domain" description="HTH marR-type" evidence="2">
    <location>
        <begin position="38"/>
        <end position="170"/>
    </location>
</feature>
<dbReference type="AlphaFoldDB" id="A0A849C0R7"/>
<dbReference type="InterPro" id="IPR039422">
    <property type="entry name" value="MarR/SlyA-like"/>
</dbReference>
<reference evidence="3 4" key="1">
    <citation type="submission" date="2020-05" db="EMBL/GenBank/DDBJ databases">
        <title>MicrobeNet Type strains.</title>
        <authorList>
            <person name="Nicholson A.C."/>
        </authorList>
    </citation>
    <scope>NUCLEOTIDE SEQUENCE [LARGE SCALE GENOMIC DNA]</scope>
    <source>
        <strain evidence="3 4">JCM 14547</strain>
    </source>
</reference>
<feature type="region of interest" description="Disordered" evidence="1">
    <location>
        <begin position="1"/>
        <end position="41"/>
    </location>
</feature>
<dbReference type="PANTHER" id="PTHR33164">
    <property type="entry name" value="TRANSCRIPTIONAL REGULATOR, MARR FAMILY"/>
    <property type="match status" value="1"/>
</dbReference>
<organism evidence="3 4">
    <name type="scientific">Pseudokineococcus marinus</name>
    <dbReference type="NCBI Taxonomy" id="351215"/>
    <lineage>
        <taxon>Bacteria</taxon>
        <taxon>Bacillati</taxon>
        <taxon>Actinomycetota</taxon>
        <taxon>Actinomycetes</taxon>
        <taxon>Kineosporiales</taxon>
        <taxon>Kineosporiaceae</taxon>
        <taxon>Pseudokineococcus</taxon>
    </lineage>
</organism>
<evidence type="ECO:0000259" key="2">
    <source>
        <dbReference type="PROSITE" id="PS50995"/>
    </source>
</evidence>
<dbReference type="SUPFAM" id="SSF46785">
    <property type="entry name" value="Winged helix' DNA-binding domain"/>
    <property type="match status" value="1"/>
</dbReference>
<dbReference type="InterPro" id="IPR036388">
    <property type="entry name" value="WH-like_DNA-bd_sf"/>
</dbReference>
<feature type="compositionally biased region" description="Pro residues" evidence="1">
    <location>
        <begin position="27"/>
        <end position="37"/>
    </location>
</feature>
<protein>
    <submittedName>
        <fullName evidence="3">MarR family transcriptional regulator</fullName>
    </submittedName>
</protein>
<dbReference type="GO" id="GO:0006950">
    <property type="term" value="P:response to stress"/>
    <property type="evidence" value="ECO:0007669"/>
    <property type="project" value="TreeGrafter"/>
</dbReference>
<dbReference type="PROSITE" id="PS50995">
    <property type="entry name" value="HTH_MARR_2"/>
    <property type="match status" value="1"/>
</dbReference>
<dbReference type="PANTHER" id="PTHR33164:SF103">
    <property type="entry name" value="REGULATORY PROTEIN MARR"/>
    <property type="match status" value="1"/>
</dbReference>
<gene>
    <name evidence="3" type="ORF">HLB09_09315</name>
</gene>
<dbReference type="SMART" id="SM00347">
    <property type="entry name" value="HTH_MARR"/>
    <property type="match status" value="1"/>
</dbReference>
<accession>A0A849C0R7</accession>
<dbReference type="Pfam" id="PF12802">
    <property type="entry name" value="MarR_2"/>
    <property type="match status" value="1"/>
</dbReference>
<dbReference type="InterPro" id="IPR000835">
    <property type="entry name" value="HTH_MarR-typ"/>
</dbReference>
<feature type="compositionally biased region" description="Basic and acidic residues" evidence="1">
    <location>
        <begin position="1"/>
        <end position="11"/>
    </location>
</feature>
<name>A0A849C0R7_9ACTN</name>
<dbReference type="EMBL" id="JABEMA010000120">
    <property type="protein sequence ID" value="NNH23288.1"/>
    <property type="molecule type" value="Genomic_DNA"/>
</dbReference>
<keyword evidence="4" id="KW-1185">Reference proteome</keyword>
<evidence type="ECO:0000313" key="4">
    <source>
        <dbReference type="Proteomes" id="UP000555552"/>
    </source>
</evidence>
<dbReference type="Proteomes" id="UP000555552">
    <property type="component" value="Unassembled WGS sequence"/>
</dbReference>
<sequence>MRRLPHDEVKPAGRSSIPVVTDDAARPSPPASAPPEQQPELPELLMRAARTLRRRWVAVLEPHGLSPHQARALRAVVAADGLRVSDLAAALRIAPRSATEVADGLQTAGLVVRAADPADRRAVVLRATDAGHDLAAKVERARAEDAEALVARLDAADRAELARLLRLVADDQPERAGGCTTTA</sequence>
<evidence type="ECO:0000256" key="1">
    <source>
        <dbReference type="SAM" id="MobiDB-lite"/>
    </source>
</evidence>
<dbReference type="InterPro" id="IPR036390">
    <property type="entry name" value="WH_DNA-bd_sf"/>
</dbReference>
<dbReference type="GO" id="GO:0003700">
    <property type="term" value="F:DNA-binding transcription factor activity"/>
    <property type="evidence" value="ECO:0007669"/>
    <property type="project" value="InterPro"/>
</dbReference>
<evidence type="ECO:0000313" key="3">
    <source>
        <dbReference type="EMBL" id="NNH23288.1"/>
    </source>
</evidence>
<proteinExistence type="predicted"/>
<dbReference type="Gene3D" id="1.10.10.10">
    <property type="entry name" value="Winged helix-like DNA-binding domain superfamily/Winged helix DNA-binding domain"/>
    <property type="match status" value="1"/>
</dbReference>